<dbReference type="Proteomes" id="UP000700596">
    <property type="component" value="Unassembled WGS sequence"/>
</dbReference>
<accession>A0A9P9DWT1</accession>
<keyword evidence="1" id="KW-0812">Transmembrane</keyword>
<reference evidence="3" key="1">
    <citation type="journal article" date="2021" name="Nat. Commun.">
        <title>Genetic determinants of endophytism in the Arabidopsis root mycobiome.</title>
        <authorList>
            <person name="Mesny F."/>
            <person name="Miyauchi S."/>
            <person name="Thiergart T."/>
            <person name="Pickel B."/>
            <person name="Atanasova L."/>
            <person name="Karlsson M."/>
            <person name="Huettel B."/>
            <person name="Barry K.W."/>
            <person name="Haridas S."/>
            <person name="Chen C."/>
            <person name="Bauer D."/>
            <person name="Andreopoulos W."/>
            <person name="Pangilinan J."/>
            <person name="LaButti K."/>
            <person name="Riley R."/>
            <person name="Lipzen A."/>
            <person name="Clum A."/>
            <person name="Drula E."/>
            <person name="Henrissat B."/>
            <person name="Kohler A."/>
            <person name="Grigoriev I.V."/>
            <person name="Martin F.M."/>
            <person name="Hacquard S."/>
        </authorList>
    </citation>
    <scope>NUCLEOTIDE SEQUENCE</scope>
    <source>
        <strain evidence="3">MPI-CAGE-CH-0243</strain>
    </source>
</reference>
<name>A0A9P9DWT1_9PLEO</name>
<dbReference type="OrthoDB" id="3936754at2759"/>
<evidence type="ECO:0000313" key="4">
    <source>
        <dbReference type="Proteomes" id="UP000700596"/>
    </source>
</evidence>
<organism evidence="3 4">
    <name type="scientific">Dendryphion nanum</name>
    <dbReference type="NCBI Taxonomy" id="256645"/>
    <lineage>
        <taxon>Eukaryota</taxon>
        <taxon>Fungi</taxon>
        <taxon>Dikarya</taxon>
        <taxon>Ascomycota</taxon>
        <taxon>Pezizomycotina</taxon>
        <taxon>Dothideomycetes</taxon>
        <taxon>Pleosporomycetidae</taxon>
        <taxon>Pleosporales</taxon>
        <taxon>Torulaceae</taxon>
        <taxon>Dendryphion</taxon>
    </lineage>
</organism>
<evidence type="ECO:0000256" key="1">
    <source>
        <dbReference type="SAM" id="Phobius"/>
    </source>
</evidence>
<evidence type="ECO:0000313" key="3">
    <source>
        <dbReference type="EMBL" id="KAH7126713.1"/>
    </source>
</evidence>
<dbReference type="EMBL" id="JAGMWT010000006">
    <property type="protein sequence ID" value="KAH7126713.1"/>
    <property type="molecule type" value="Genomic_DNA"/>
</dbReference>
<feature type="chain" id="PRO_5040393995" evidence="2">
    <location>
        <begin position="27"/>
        <end position="266"/>
    </location>
</feature>
<keyword evidence="4" id="KW-1185">Reference proteome</keyword>
<proteinExistence type="predicted"/>
<sequence>MRSLSSLPSPLALLSILLVLPSSTLAAPTRTHCRCAVLDTHSALSASSSADLLSTASENDSDPCANLGPELEYFKHTDPNLYHSYFTPSASTPSVSTSNDALKPLSTTVLMGLANRNGFFLRSGALSDAPRPTERPTERIICRSEPEAFSAFSTSQTTLLILHVIVVLVVVACLCEFACLIANWFSPSSRREQQPSSSSSALRLTGEEQRLRAFSLAPTDLFSPGVEKKMRAYESIEIIVHASDEKRISIAYVDPEDDDEMNRPVM</sequence>
<feature type="transmembrane region" description="Helical" evidence="1">
    <location>
        <begin position="160"/>
        <end position="185"/>
    </location>
</feature>
<keyword evidence="2" id="KW-0732">Signal</keyword>
<keyword evidence="1" id="KW-0472">Membrane</keyword>
<dbReference type="AlphaFoldDB" id="A0A9P9DWT1"/>
<evidence type="ECO:0000256" key="2">
    <source>
        <dbReference type="SAM" id="SignalP"/>
    </source>
</evidence>
<comment type="caution">
    <text evidence="3">The sequence shown here is derived from an EMBL/GenBank/DDBJ whole genome shotgun (WGS) entry which is preliminary data.</text>
</comment>
<keyword evidence="1" id="KW-1133">Transmembrane helix</keyword>
<protein>
    <submittedName>
        <fullName evidence="3">Uncharacterized protein</fullName>
    </submittedName>
</protein>
<feature type="signal peptide" evidence="2">
    <location>
        <begin position="1"/>
        <end position="26"/>
    </location>
</feature>
<gene>
    <name evidence="3" type="ORF">B0J11DRAFT_579150</name>
</gene>